<protein>
    <recommendedName>
        <fullName evidence="1">RNase H type-1 domain-containing protein</fullName>
    </recommendedName>
</protein>
<organism evidence="2 3">
    <name type="scientific">Iris pallida</name>
    <name type="common">Sweet iris</name>
    <dbReference type="NCBI Taxonomy" id="29817"/>
    <lineage>
        <taxon>Eukaryota</taxon>
        <taxon>Viridiplantae</taxon>
        <taxon>Streptophyta</taxon>
        <taxon>Embryophyta</taxon>
        <taxon>Tracheophyta</taxon>
        <taxon>Spermatophyta</taxon>
        <taxon>Magnoliopsida</taxon>
        <taxon>Liliopsida</taxon>
        <taxon>Asparagales</taxon>
        <taxon>Iridaceae</taxon>
        <taxon>Iridoideae</taxon>
        <taxon>Irideae</taxon>
        <taxon>Iris</taxon>
    </lineage>
</organism>
<feature type="domain" description="RNase H type-1" evidence="1">
    <location>
        <begin position="19"/>
        <end position="116"/>
    </location>
</feature>
<accession>A0AAX6FPF0</accession>
<dbReference type="Proteomes" id="UP001140949">
    <property type="component" value="Unassembled WGS sequence"/>
</dbReference>
<dbReference type="GO" id="GO:0003676">
    <property type="term" value="F:nucleic acid binding"/>
    <property type="evidence" value="ECO:0007669"/>
    <property type="project" value="InterPro"/>
</dbReference>
<dbReference type="Gene3D" id="3.30.420.10">
    <property type="entry name" value="Ribonuclease H-like superfamily/Ribonuclease H"/>
    <property type="match status" value="1"/>
</dbReference>
<dbReference type="EMBL" id="JANAVB010027397">
    <property type="protein sequence ID" value="KAJ6818200.1"/>
    <property type="molecule type" value="Genomic_DNA"/>
</dbReference>
<dbReference type="InterPro" id="IPR036397">
    <property type="entry name" value="RNaseH_sf"/>
</dbReference>
<dbReference type="AlphaFoldDB" id="A0AAX6FPF0"/>
<dbReference type="InterPro" id="IPR012337">
    <property type="entry name" value="RNaseH-like_sf"/>
</dbReference>
<dbReference type="CDD" id="cd06222">
    <property type="entry name" value="RNase_H_like"/>
    <property type="match status" value="1"/>
</dbReference>
<dbReference type="PANTHER" id="PTHR47723">
    <property type="entry name" value="OS05G0353850 PROTEIN"/>
    <property type="match status" value="1"/>
</dbReference>
<evidence type="ECO:0000259" key="1">
    <source>
        <dbReference type="Pfam" id="PF13456"/>
    </source>
</evidence>
<reference evidence="2" key="1">
    <citation type="journal article" date="2023" name="GigaByte">
        <title>Genome assembly of the bearded iris, Iris pallida Lam.</title>
        <authorList>
            <person name="Bruccoleri R.E."/>
            <person name="Oakeley E.J."/>
            <person name="Faust A.M.E."/>
            <person name="Altorfer M."/>
            <person name="Dessus-Babus S."/>
            <person name="Burckhardt D."/>
            <person name="Oertli M."/>
            <person name="Naumann U."/>
            <person name="Petersen F."/>
            <person name="Wong J."/>
        </authorList>
    </citation>
    <scope>NUCLEOTIDE SEQUENCE</scope>
    <source>
        <strain evidence="2">GSM-AAB239-AS_SAM_17_03QT</strain>
    </source>
</reference>
<dbReference type="InterPro" id="IPR053151">
    <property type="entry name" value="RNase_H-like"/>
</dbReference>
<dbReference type="SUPFAM" id="SSF53098">
    <property type="entry name" value="Ribonuclease H-like"/>
    <property type="match status" value="1"/>
</dbReference>
<sequence length="122" mass="13194">MITCEDGWSSPAHGQIKINVDGASSSTKIAASAIARDANGCFIKAITCCSPIQNFTDISLQAEFLAMQLGHQLAKDMHGSDIIMEGDSLIMVKICNGDTSLIPWQLDSIFKPCIKLYSKEVE</sequence>
<keyword evidence="3" id="KW-1185">Reference proteome</keyword>
<evidence type="ECO:0000313" key="3">
    <source>
        <dbReference type="Proteomes" id="UP001140949"/>
    </source>
</evidence>
<proteinExistence type="predicted"/>
<dbReference type="InterPro" id="IPR044730">
    <property type="entry name" value="RNase_H-like_dom_plant"/>
</dbReference>
<dbReference type="InterPro" id="IPR002156">
    <property type="entry name" value="RNaseH_domain"/>
</dbReference>
<gene>
    <name evidence="2" type="ORF">M6B38_407655</name>
</gene>
<dbReference type="GO" id="GO:0004523">
    <property type="term" value="F:RNA-DNA hybrid ribonuclease activity"/>
    <property type="evidence" value="ECO:0007669"/>
    <property type="project" value="InterPro"/>
</dbReference>
<name>A0AAX6FPF0_IRIPA</name>
<comment type="caution">
    <text evidence="2">The sequence shown here is derived from an EMBL/GenBank/DDBJ whole genome shotgun (WGS) entry which is preliminary data.</text>
</comment>
<reference evidence="2" key="2">
    <citation type="submission" date="2023-04" db="EMBL/GenBank/DDBJ databases">
        <authorList>
            <person name="Bruccoleri R.E."/>
            <person name="Oakeley E.J."/>
            <person name="Faust A.-M."/>
            <person name="Dessus-Babus S."/>
            <person name="Altorfer M."/>
            <person name="Burckhardt D."/>
            <person name="Oertli M."/>
            <person name="Naumann U."/>
            <person name="Petersen F."/>
            <person name="Wong J."/>
        </authorList>
    </citation>
    <scope>NUCLEOTIDE SEQUENCE</scope>
    <source>
        <strain evidence="2">GSM-AAB239-AS_SAM_17_03QT</strain>
        <tissue evidence="2">Leaf</tissue>
    </source>
</reference>
<evidence type="ECO:0000313" key="2">
    <source>
        <dbReference type="EMBL" id="KAJ6818200.1"/>
    </source>
</evidence>
<dbReference type="Pfam" id="PF13456">
    <property type="entry name" value="RVT_3"/>
    <property type="match status" value="1"/>
</dbReference>
<dbReference type="PANTHER" id="PTHR47723:SF19">
    <property type="entry name" value="POLYNUCLEOTIDYL TRANSFERASE, RIBONUCLEASE H-LIKE SUPERFAMILY PROTEIN"/>
    <property type="match status" value="1"/>
</dbReference>